<dbReference type="AlphaFoldDB" id="E3LXV4"/>
<dbReference type="SUPFAM" id="SSF56300">
    <property type="entry name" value="Metallo-dependent phosphatases"/>
    <property type="match status" value="1"/>
</dbReference>
<sequence>MAEIDFPLGGAEGLPDGEGSEVPTNGKVYEFLRSIVNRLVDDWCPGNCQSLIEEKEYIELCYRAREAFWMDRVCLEIEPSITICGDIHGQFEDLCQLFATFFFPPHFPVEKGSSREIKDQPNPQRYLFLGDYVDRGPFSIETISLLFALRLLYPDKIFLLRGNHESRAVNTQYGFYFECTRRFSINLYEAFQYAFNCMPICATVGKRIVCMHGGISEDLRDLAQLETLERPFDIPDIGVMSDLCWADPSNCVDEGMYADSPRGAGRIFGPAALDEWLETLNVDMVVRAHQIVMDGYEFFSNKKLVTIFSAPSYCGHFDNLGAVMHVYKNMECSINCYADEKIYKNRLDAFIKKEAKSNMA</sequence>
<dbReference type="GO" id="GO:0004722">
    <property type="term" value="F:protein serine/threonine phosphatase activity"/>
    <property type="evidence" value="ECO:0007669"/>
    <property type="project" value="UniProtKB-EC"/>
</dbReference>
<protein>
    <recommendedName>
        <fullName evidence="1">Serine/threonine-protein phosphatase</fullName>
        <ecNumber evidence="1">3.1.3.16</ecNumber>
    </recommendedName>
</protein>
<dbReference type="PANTHER" id="PTHR11668">
    <property type="entry name" value="SERINE/THREONINE PROTEIN PHOSPHATASE"/>
    <property type="match status" value="1"/>
</dbReference>
<dbReference type="InParanoid" id="E3LXV4"/>
<organism evidence="5">
    <name type="scientific">Caenorhabditis remanei</name>
    <name type="common">Caenorhabditis vulgaris</name>
    <dbReference type="NCBI Taxonomy" id="31234"/>
    <lineage>
        <taxon>Eukaryota</taxon>
        <taxon>Metazoa</taxon>
        <taxon>Ecdysozoa</taxon>
        <taxon>Nematoda</taxon>
        <taxon>Chromadorea</taxon>
        <taxon>Rhabditida</taxon>
        <taxon>Rhabditina</taxon>
        <taxon>Rhabditomorpha</taxon>
        <taxon>Rhabditoidea</taxon>
        <taxon>Rhabditidae</taxon>
        <taxon>Peloderinae</taxon>
        <taxon>Caenorhabditis</taxon>
    </lineage>
</organism>
<evidence type="ECO:0000256" key="2">
    <source>
        <dbReference type="SAM" id="MobiDB-lite"/>
    </source>
</evidence>
<keyword evidence="1" id="KW-0378">Hydrolase</keyword>
<dbReference type="Gene3D" id="3.60.21.10">
    <property type="match status" value="1"/>
</dbReference>
<dbReference type="GO" id="GO:0005634">
    <property type="term" value="C:nucleus"/>
    <property type="evidence" value="ECO:0007669"/>
    <property type="project" value="TreeGrafter"/>
</dbReference>
<feature type="region of interest" description="Disordered" evidence="2">
    <location>
        <begin position="1"/>
        <end position="22"/>
    </location>
</feature>
<dbReference type="eggNOG" id="KOG0374">
    <property type="taxonomic scope" value="Eukaryota"/>
</dbReference>
<dbReference type="OrthoDB" id="5774282at2759"/>
<dbReference type="EMBL" id="DS268418">
    <property type="protein sequence ID" value="EFO84759.1"/>
    <property type="molecule type" value="Genomic_DNA"/>
</dbReference>
<dbReference type="InterPro" id="IPR050341">
    <property type="entry name" value="PP1_catalytic_subunit"/>
</dbReference>
<dbReference type="SMART" id="SM00156">
    <property type="entry name" value="PP2Ac"/>
    <property type="match status" value="1"/>
</dbReference>
<dbReference type="HOGENOM" id="CLU_004962_8_3_1"/>
<name>E3LXV4_CAERE</name>
<gene>
    <name evidence="4" type="ORF">CRE_03923</name>
</gene>
<dbReference type="Proteomes" id="UP000008281">
    <property type="component" value="Unassembled WGS sequence"/>
</dbReference>
<dbReference type="FunCoup" id="E3LXV4">
    <property type="interactions" value="224"/>
</dbReference>
<dbReference type="Pfam" id="PF00149">
    <property type="entry name" value="Metallophos"/>
    <property type="match status" value="1"/>
</dbReference>
<evidence type="ECO:0000313" key="5">
    <source>
        <dbReference type="Proteomes" id="UP000008281"/>
    </source>
</evidence>
<dbReference type="InterPro" id="IPR004843">
    <property type="entry name" value="Calcineurin-like_PHP"/>
</dbReference>
<comment type="similarity">
    <text evidence="1">Belongs to the PPP phosphatase family.</text>
</comment>
<comment type="catalytic activity">
    <reaction evidence="1">
        <text>O-phospho-L-threonyl-[protein] + H2O = L-threonyl-[protein] + phosphate</text>
        <dbReference type="Rhea" id="RHEA:47004"/>
        <dbReference type="Rhea" id="RHEA-COMP:11060"/>
        <dbReference type="Rhea" id="RHEA-COMP:11605"/>
        <dbReference type="ChEBI" id="CHEBI:15377"/>
        <dbReference type="ChEBI" id="CHEBI:30013"/>
        <dbReference type="ChEBI" id="CHEBI:43474"/>
        <dbReference type="ChEBI" id="CHEBI:61977"/>
        <dbReference type="EC" id="3.1.3.16"/>
    </reaction>
</comment>
<dbReference type="PRINTS" id="PR00114">
    <property type="entry name" value="STPHPHTASE"/>
</dbReference>
<dbReference type="OMA" id="ICYRARE"/>
<dbReference type="EC" id="3.1.3.16" evidence="1"/>
<evidence type="ECO:0000313" key="4">
    <source>
        <dbReference type="EMBL" id="EFO84759.1"/>
    </source>
</evidence>
<accession>E3LXV4</accession>
<dbReference type="PANTHER" id="PTHR11668:SF506">
    <property type="entry name" value="SERINE_THREONINE-PROTEIN PHOSPHATASE"/>
    <property type="match status" value="1"/>
</dbReference>
<proteinExistence type="inferred from homology"/>
<dbReference type="PROSITE" id="PS00125">
    <property type="entry name" value="SER_THR_PHOSPHATASE"/>
    <property type="match status" value="1"/>
</dbReference>
<feature type="domain" description="Serine/threonine specific protein phosphatases" evidence="3">
    <location>
        <begin position="160"/>
        <end position="165"/>
    </location>
</feature>
<keyword evidence="5" id="KW-1185">Reference proteome</keyword>
<reference evidence="4" key="1">
    <citation type="submission" date="2007-07" db="EMBL/GenBank/DDBJ databases">
        <title>PCAP assembly of the Caenorhabditis remanei genome.</title>
        <authorList>
            <consortium name="The Caenorhabditis remanei Sequencing Consortium"/>
            <person name="Wilson R.K."/>
        </authorList>
    </citation>
    <scope>NUCLEOTIDE SEQUENCE [LARGE SCALE GENOMIC DNA]</scope>
    <source>
        <strain evidence="4">PB4641</strain>
    </source>
</reference>
<dbReference type="InterPro" id="IPR006186">
    <property type="entry name" value="Ser/Thr-sp_prot-phosphatase"/>
</dbReference>
<dbReference type="STRING" id="31234.E3LXV4"/>
<evidence type="ECO:0000256" key="1">
    <source>
        <dbReference type="RuleBase" id="RU004273"/>
    </source>
</evidence>
<dbReference type="InterPro" id="IPR029052">
    <property type="entry name" value="Metallo-depent_PP-like"/>
</dbReference>
<dbReference type="GO" id="GO:0005737">
    <property type="term" value="C:cytoplasm"/>
    <property type="evidence" value="ECO:0007669"/>
    <property type="project" value="TreeGrafter"/>
</dbReference>
<evidence type="ECO:0000259" key="3">
    <source>
        <dbReference type="PROSITE" id="PS00125"/>
    </source>
</evidence>